<dbReference type="EMBL" id="JAACJJ010000056">
    <property type="protein sequence ID" value="KAF5312802.1"/>
    <property type="molecule type" value="Genomic_DNA"/>
</dbReference>
<reference evidence="1 2" key="1">
    <citation type="journal article" date="2020" name="ISME J.">
        <title>Uncovering the hidden diversity of litter-decomposition mechanisms in mushroom-forming fungi.</title>
        <authorList>
            <person name="Floudas D."/>
            <person name="Bentzer J."/>
            <person name="Ahren D."/>
            <person name="Johansson T."/>
            <person name="Persson P."/>
            <person name="Tunlid A."/>
        </authorList>
    </citation>
    <scope>NUCLEOTIDE SEQUENCE [LARGE SCALE GENOMIC DNA]</scope>
    <source>
        <strain evidence="1 2">CBS 101986</strain>
    </source>
</reference>
<name>A0A8H5AZ57_9AGAR</name>
<sequence>MTILHMSSSFLNSPIFQCSNPDFELRSIPDDTVFPVSRTALMNSEVFRDMFASCDPEASGGDAGEDLALHESSGELATLLRLLHNPPAPPVELPPEDKFHIVRYDPATILPFPLLLSVFFRLADKYAVVESIASVLRLHLVANAPANGLEVYSFASRHDMDWEANAASQYVLPMASYRFEEIKIIPGVVAYHKLVRLQDFRVKALRELLLGEDIFPHGYGECTSHREKTTASWDRQRKALMGRIESVTDIAGEMDALTETFRDCKTCLKACTAAVDMLAETVRVITEIRVSD</sequence>
<dbReference type="AlphaFoldDB" id="A0A8H5AZ57"/>
<dbReference type="Proteomes" id="UP000567179">
    <property type="component" value="Unassembled WGS sequence"/>
</dbReference>
<keyword evidence="2" id="KW-1185">Reference proteome</keyword>
<evidence type="ECO:0000313" key="1">
    <source>
        <dbReference type="EMBL" id="KAF5312802.1"/>
    </source>
</evidence>
<organism evidence="1 2">
    <name type="scientific">Psilocybe cf. subviscida</name>
    <dbReference type="NCBI Taxonomy" id="2480587"/>
    <lineage>
        <taxon>Eukaryota</taxon>
        <taxon>Fungi</taxon>
        <taxon>Dikarya</taxon>
        <taxon>Basidiomycota</taxon>
        <taxon>Agaricomycotina</taxon>
        <taxon>Agaricomycetes</taxon>
        <taxon>Agaricomycetidae</taxon>
        <taxon>Agaricales</taxon>
        <taxon>Agaricineae</taxon>
        <taxon>Strophariaceae</taxon>
        <taxon>Psilocybe</taxon>
    </lineage>
</organism>
<evidence type="ECO:0008006" key="3">
    <source>
        <dbReference type="Google" id="ProtNLM"/>
    </source>
</evidence>
<evidence type="ECO:0000313" key="2">
    <source>
        <dbReference type="Proteomes" id="UP000567179"/>
    </source>
</evidence>
<dbReference type="OrthoDB" id="3335429at2759"/>
<gene>
    <name evidence="1" type="ORF">D9619_003355</name>
</gene>
<accession>A0A8H5AZ57</accession>
<comment type="caution">
    <text evidence="1">The sequence shown here is derived from an EMBL/GenBank/DDBJ whole genome shotgun (WGS) entry which is preliminary data.</text>
</comment>
<proteinExistence type="predicted"/>
<protein>
    <recommendedName>
        <fullName evidence="3">BTB domain-containing protein</fullName>
    </recommendedName>
</protein>